<organism evidence="2">
    <name type="scientific">freshwater metagenome</name>
    <dbReference type="NCBI Taxonomy" id="449393"/>
    <lineage>
        <taxon>unclassified sequences</taxon>
        <taxon>metagenomes</taxon>
        <taxon>ecological metagenomes</taxon>
    </lineage>
</organism>
<dbReference type="PANTHER" id="PTHR11895">
    <property type="entry name" value="TRANSAMIDASE"/>
    <property type="match status" value="1"/>
</dbReference>
<accession>A0A6J6E3U2</accession>
<dbReference type="InterPro" id="IPR036928">
    <property type="entry name" value="AS_sf"/>
</dbReference>
<proteinExistence type="predicted"/>
<dbReference type="InterPro" id="IPR000120">
    <property type="entry name" value="Amidase"/>
</dbReference>
<dbReference type="InterPro" id="IPR023631">
    <property type="entry name" value="Amidase_dom"/>
</dbReference>
<sequence>MRFGMRTGEGSAEEVMNQTREAGFGKEVKRRIILGTYALSSGYYDAYYGSAQKVRTLIKDDFARSFEKAEILVSPTAPTTAFKIGEKSNDPLAMYLNDIATIPVNLAGISAMSLPSGLATEDSLPTGFQIMAPAMADDRLYNAGAALERELLAKWGKPLLEMAPELL</sequence>
<protein>
    <submittedName>
        <fullName evidence="2">Unannotated protein</fullName>
    </submittedName>
</protein>
<dbReference type="Gene3D" id="3.90.1300.10">
    <property type="entry name" value="Amidase signature (AS) domain"/>
    <property type="match status" value="1"/>
</dbReference>
<gene>
    <name evidence="2" type="ORF">UFOPK1650_00678</name>
</gene>
<dbReference type="GO" id="GO:0003824">
    <property type="term" value="F:catalytic activity"/>
    <property type="evidence" value="ECO:0007669"/>
    <property type="project" value="InterPro"/>
</dbReference>
<dbReference type="AlphaFoldDB" id="A0A6J6E3U2"/>
<reference evidence="2" key="1">
    <citation type="submission" date="2020-05" db="EMBL/GenBank/DDBJ databases">
        <authorList>
            <person name="Chiriac C."/>
            <person name="Salcher M."/>
            <person name="Ghai R."/>
            <person name="Kavagutti S V."/>
        </authorList>
    </citation>
    <scope>NUCLEOTIDE SEQUENCE</scope>
</reference>
<evidence type="ECO:0000313" key="2">
    <source>
        <dbReference type="EMBL" id="CAB4570496.1"/>
    </source>
</evidence>
<dbReference type="PANTHER" id="PTHR11895:SF151">
    <property type="entry name" value="GLUTAMYL-TRNA(GLN) AMIDOTRANSFERASE SUBUNIT A"/>
    <property type="match status" value="1"/>
</dbReference>
<dbReference type="Pfam" id="PF01425">
    <property type="entry name" value="Amidase"/>
    <property type="match status" value="1"/>
</dbReference>
<dbReference type="EMBL" id="CAEZTJ010000092">
    <property type="protein sequence ID" value="CAB4570496.1"/>
    <property type="molecule type" value="Genomic_DNA"/>
</dbReference>
<evidence type="ECO:0000259" key="1">
    <source>
        <dbReference type="Pfam" id="PF01425"/>
    </source>
</evidence>
<name>A0A6J6E3U2_9ZZZZ</name>
<dbReference type="SUPFAM" id="SSF75304">
    <property type="entry name" value="Amidase signature (AS) enzymes"/>
    <property type="match status" value="1"/>
</dbReference>
<feature type="domain" description="Amidase" evidence="1">
    <location>
        <begin position="11"/>
        <end position="140"/>
    </location>
</feature>